<dbReference type="PANTHER" id="PTHR30012">
    <property type="entry name" value="GENERAL SECRETION PATHWAY PROTEIN"/>
    <property type="match status" value="1"/>
</dbReference>
<comment type="caution">
    <text evidence="9">The sequence shown here is derived from an EMBL/GenBank/DDBJ whole genome shotgun (WGS) entry which is preliminary data.</text>
</comment>
<keyword evidence="10" id="KW-1185">Reference proteome</keyword>
<evidence type="ECO:0000313" key="9">
    <source>
        <dbReference type="EMBL" id="MBN8236614.1"/>
    </source>
</evidence>
<comment type="similarity">
    <text evidence="2">Belongs to the GSP F family.</text>
</comment>
<organism evidence="9 10">
    <name type="scientific">Halobacillus kuroshimensis</name>
    <dbReference type="NCBI Taxonomy" id="302481"/>
    <lineage>
        <taxon>Bacteria</taxon>
        <taxon>Bacillati</taxon>
        <taxon>Bacillota</taxon>
        <taxon>Bacilli</taxon>
        <taxon>Bacillales</taxon>
        <taxon>Bacillaceae</taxon>
        <taxon>Halobacillus</taxon>
    </lineage>
</organism>
<proteinExistence type="inferred from homology"/>
<evidence type="ECO:0000256" key="2">
    <source>
        <dbReference type="ARBA" id="ARBA00005745"/>
    </source>
</evidence>
<evidence type="ECO:0000256" key="7">
    <source>
        <dbReference type="SAM" id="Phobius"/>
    </source>
</evidence>
<dbReference type="Gene3D" id="1.20.81.30">
    <property type="entry name" value="Type II secretion system (T2SS), domain F"/>
    <property type="match status" value="2"/>
</dbReference>
<dbReference type="PANTHER" id="PTHR30012:SF0">
    <property type="entry name" value="TYPE II SECRETION SYSTEM PROTEIN F-RELATED"/>
    <property type="match status" value="1"/>
</dbReference>
<evidence type="ECO:0000313" key="10">
    <source>
        <dbReference type="Proteomes" id="UP000663970"/>
    </source>
</evidence>
<feature type="transmembrane region" description="Helical" evidence="7">
    <location>
        <begin position="319"/>
        <end position="344"/>
    </location>
</feature>
<evidence type="ECO:0000256" key="1">
    <source>
        <dbReference type="ARBA" id="ARBA00004651"/>
    </source>
</evidence>
<evidence type="ECO:0000256" key="4">
    <source>
        <dbReference type="ARBA" id="ARBA00022692"/>
    </source>
</evidence>
<dbReference type="Proteomes" id="UP000663970">
    <property type="component" value="Unassembled WGS sequence"/>
</dbReference>
<name>A0ABS3DZ89_9BACI</name>
<dbReference type="InterPro" id="IPR003004">
    <property type="entry name" value="GspF/PilC"/>
</dbReference>
<feature type="transmembrane region" description="Helical" evidence="7">
    <location>
        <begin position="172"/>
        <end position="193"/>
    </location>
</feature>
<keyword evidence="4 7" id="KW-0812">Transmembrane</keyword>
<dbReference type="RefSeq" id="WP_206935157.1">
    <property type="nucleotide sequence ID" value="NZ_JAEKJY010000005.1"/>
</dbReference>
<reference evidence="9 10" key="1">
    <citation type="submission" date="2020-12" db="EMBL/GenBank/DDBJ databases">
        <title>Oil enriched cultivation method for isolating marine PHA-producing bacteria.</title>
        <authorList>
            <person name="Zheng W."/>
            <person name="Yu S."/>
            <person name="Huang Y."/>
        </authorList>
    </citation>
    <scope>NUCLEOTIDE SEQUENCE [LARGE SCALE GENOMIC DNA]</scope>
    <source>
        <strain evidence="9 10">SY-2-6</strain>
    </source>
</reference>
<dbReference type="EMBL" id="JAEKJY010000005">
    <property type="protein sequence ID" value="MBN8236614.1"/>
    <property type="molecule type" value="Genomic_DNA"/>
</dbReference>
<keyword evidence="3" id="KW-1003">Cell membrane</keyword>
<evidence type="ECO:0000256" key="6">
    <source>
        <dbReference type="ARBA" id="ARBA00023136"/>
    </source>
</evidence>
<dbReference type="InterPro" id="IPR042094">
    <property type="entry name" value="T2SS_GspF_sf"/>
</dbReference>
<evidence type="ECO:0000259" key="8">
    <source>
        <dbReference type="Pfam" id="PF00482"/>
    </source>
</evidence>
<comment type="subcellular location">
    <subcellularLocation>
        <location evidence="1">Cell membrane</location>
        <topology evidence="1">Multi-pass membrane protein</topology>
    </subcellularLocation>
</comment>
<feature type="domain" description="Type II secretion system protein GspF" evidence="8">
    <location>
        <begin position="27"/>
        <end position="139"/>
    </location>
</feature>
<gene>
    <name evidence="9" type="ORF">JF544_15225</name>
</gene>
<keyword evidence="6 7" id="KW-0472">Membrane</keyword>
<feature type="domain" description="Type II secretion system protein GspF" evidence="8">
    <location>
        <begin position="220"/>
        <end position="342"/>
    </location>
</feature>
<dbReference type="Pfam" id="PF00482">
    <property type="entry name" value="T2SSF"/>
    <property type="match status" value="2"/>
</dbReference>
<dbReference type="InterPro" id="IPR018076">
    <property type="entry name" value="T2SS_GspF_dom"/>
</dbReference>
<sequence length="350" mass="40608">MRSASFLRKKWPIKRTPGPSIQLQIDFFHRLSHILEKGYPLLDSLSMTGWDARLKPVSHQLIEVLKGGDTLSLALEKAHFSNTVTQYLSFSQYQDDLPKTFKQCRELLLMKKEYKEKFLAAVRYPVFLLLFLFLTFIIMKRTIIPNFTVLFADQESSSLTLMHLMNHGLNTAGILFSAILILGAGLAVFIPMLPFEKKMKVIERFPPLRMYHSYRLSFLFSSHLASLFQAGLPLKDALMLVKEHKQHDILSYYCTNILENLSEGSTISASLHQCRLLRKELTDVFHHTNDMHALKHELDLFSEFLMTLMQEKIQKSIQWIQPVFFVGIAFVIVMVYAAIMLPLYQWMNQL</sequence>
<keyword evidence="5 7" id="KW-1133">Transmembrane helix</keyword>
<evidence type="ECO:0000256" key="3">
    <source>
        <dbReference type="ARBA" id="ARBA00022475"/>
    </source>
</evidence>
<accession>A0ABS3DZ89</accession>
<evidence type="ECO:0000256" key="5">
    <source>
        <dbReference type="ARBA" id="ARBA00022989"/>
    </source>
</evidence>
<feature type="transmembrane region" description="Helical" evidence="7">
    <location>
        <begin position="118"/>
        <end position="139"/>
    </location>
</feature>
<protein>
    <submittedName>
        <fullName evidence="9">Type II secretion system F family protein</fullName>
    </submittedName>
</protein>